<accession>A0A7D5D6Q2</accession>
<evidence type="ECO:0000313" key="2">
    <source>
        <dbReference type="Proteomes" id="UP000509568"/>
    </source>
</evidence>
<organism evidence="1 2">
    <name type="scientific">Pseudomonas eucalypticola</name>
    <dbReference type="NCBI Taxonomy" id="2599595"/>
    <lineage>
        <taxon>Bacteria</taxon>
        <taxon>Pseudomonadati</taxon>
        <taxon>Pseudomonadota</taxon>
        <taxon>Gammaproteobacteria</taxon>
        <taxon>Pseudomonadales</taxon>
        <taxon>Pseudomonadaceae</taxon>
        <taxon>Pseudomonas</taxon>
    </lineage>
</organism>
<dbReference type="AlphaFoldDB" id="A0A7D5D6Q2"/>
<proteinExistence type="predicted"/>
<dbReference type="KEGG" id="pez:HWQ56_10000"/>
<dbReference type="Proteomes" id="UP000509568">
    <property type="component" value="Chromosome"/>
</dbReference>
<sequence>MTVWIVVSILALVLSPMVWLRPSRKQSGQMALRLEARRLGLAMQLAPQQWPHWLPTQPPSPCAQYCRPRRSPQAAQFCYWQATPGTWLNQWREPCEDPALLAQFSTLPGNVYKVEAGQQMVALYWGERGEASVLVAIDGVLKALA</sequence>
<protein>
    <submittedName>
        <fullName evidence="1">Uncharacterized protein</fullName>
    </submittedName>
</protein>
<name>A0A7D5D6Q2_9PSED</name>
<dbReference type="EMBL" id="CP056030">
    <property type="protein sequence ID" value="QKZ04096.1"/>
    <property type="molecule type" value="Genomic_DNA"/>
</dbReference>
<reference evidence="1 2" key="1">
    <citation type="submission" date="2020-06" db="EMBL/GenBank/DDBJ databases">
        <title>Pseudomonas eucalypticola sp. nov., an endophyte of Eucalyptus dunnii leaves with biocontrol ability of eucalyptus leaf blight.</title>
        <authorList>
            <person name="Liu Y."/>
            <person name="Song Z."/>
            <person name="Zeng H."/>
            <person name="Lu M."/>
            <person name="Wang X."/>
            <person name="Lian X."/>
            <person name="Zhang Q."/>
        </authorList>
    </citation>
    <scope>NUCLEOTIDE SEQUENCE [LARGE SCALE GENOMIC DNA]</scope>
    <source>
        <strain evidence="1 2">NP-1</strain>
    </source>
</reference>
<dbReference type="RefSeq" id="WP_158153914.1">
    <property type="nucleotide sequence ID" value="NZ_CP056030.1"/>
</dbReference>
<keyword evidence="2" id="KW-1185">Reference proteome</keyword>
<gene>
    <name evidence="1" type="ORF">HWQ56_10000</name>
</gene>
<evidence type="ECO:0000313" key="1">
    <source>
        <dbReference type="EMBL" id="QKZ04096.1"/>
    </source>
</evidence>